<name>H1DEP3_9BACT</name>
<reference evidence="4 5" key="1">
    <citation type="submission" date="2012-01" db="EMBL/GenBank/DDBJ databases">
        <title>The Genome Sequence of Odoribacter laneus YIT 12061.</title>
        <authorList>
            <consortium name="The Broad Institute Genome Sequencing Platform"/>
            <person name="Earl A."/>
            <person name="Ward D."/>
            <person name="Feldgarden M."/>
            <person name="Gevers D."/>
            <person name="Morotomi M."/>
            <person name="Young S.K."/>
            <person name="Zeng Q."/>
            <person name="Gargeya S."/>
            <person name="Fitzgerald M."/>
            <person name="Haas B."/>
            <person name="Abouelleil A."/>
            <person name="Alvarado L."/>
            <person name="Arachchi H.M."/>
            <person name="Berlin A."/>
            <person name="Chapman S.B."/>
            <person name="Gearin G."/>
            <person name="Goldberg J."/>
            <person name="Griggs A."/>
            <person name="Gujja S."/>
            <person name="Hansen M."/>
            <person name="Heiman D."/>
            <person name="Howarth C."/>
            <person name="Larimer J."/>
            <person name="Lui A."/>
            <person name="MacDonald P.J.P."/>
            <person name="McCowen C."/>
            <person name="Montmayeur A."/>
            <person name="Murphy C."/>
            <person name="Neiman D."/>
            <person name="Pearson M."/>
            <person name="Priest M."/>
            <person name="Roberts A."/>
            <person name="Saif S."/>
            <person name="Shea T."/>
            <person name="Sisk P."/>
            <person name="Stolte C."/>
            <person name="Sykes S."/>
            <person name="Wortman J."/>
            <person name="Nusbaum C."/>
            <person name="Birren B."/>
        </authorList>
    </citation>
    <scope>NUCLEOTIDE SEQUENCE [LARGE SCALE GENOMIC DNA]</scope>
    <source>
        <strain evidence="4 5">YIT 12061</strain>
    </source>
</reference>
<evidence type="ECO:0000256" key="1">
    <source>
        <dbReference type="ARBA" id="ARBA00022691"/>
    </source>
</evidence>
<dbReference type="Gene3D" id="3.30.1330.130">
    <property type="match status" value="1"/>
</dbReference>
<dbReference type="InterPro" id="IPR023370">
    <property type="entry name" value="TrmO-like_N"/>
</dbReference>
<dbReference type="PROSITE" id="PS51668">
    <property type="entry name" value="TSAA_2"/>
    <property type="match status" value="1"/>
</dbReference>
<dbReference type="SUPFAM" id="SSF143555">
    <property type="entry name" value="FwdE-like"/>
    <property type="match status" value="1"/>
</dbReference>
<keyword evidence="4" id="KW-0808">Transferase</keyword>
<dbReference type="GO" id="GO:0008168">
    <property type="term" value="F:methyltransferase activity"/>
    <property type="evidence" value="ECO:0007669"/>
    <property type="project" value="UniProtKB-KW"/>
</dbReference>
<evidence type="ECO:0000256" key="2">
    <source>
        <dbReference type="ARBA" id="ARBA00033753"/>
    </source>
</evidence>
<gene>
    <name evidence="4" type="ORF">HMPREF9449_00729</name>
</gene>
<dbReference type="PANTHER" id="PTHR12818:SF0">
    <property type="entry name" value="TRNA (ADENINE(37)-N6)-METHYLTRANSFERASE"/>
    <property type="match status" value="1"/>
</dbReference>
<keyword evidence="4" id="KW-0489">Methyltransferase</keyword>
<dbReference type="AlphaFoldDB" id="H1DEP3"/>
<accession>H1DEP3</accession>
<organism evidence="4 5">
    <name type="scientific">Odoribacter laneus YIT 12061</name>
    <dbReference type="NCBI Taxonomy" id="742817"/>
    <lineage>
        <taxon>Bacteria</taxon>
        <taxon>Pseudomonadati</taxon>
        <taxon>Bacteroidota</taxon>
        <taxon>Bacteroidia</taxon>
        <taxon>Bacteroidales</taxon>
        <taxon>Odoribacteraceae</taxon>
        <taxon>Odoribacter</taxon>
    </lineage>
</organism>
<dbReference type="RefSeq" id="WP_009135877.1">
    <property type="nucleotide sequence ID" value="NZ_JH594596.1"/>
</dbReference>
<dbReference type="Pfam" id="PF01980">
    <property type="entry name" value="TrmO_N"/>
    <property type="match status" value="1"/>
</dbReference>
<dbReference type="PANTHER" id="PTHR12818">
    <property type="entry name" value="TRNA (ADENINE(37)-N6)-METHYLTRANSFERASE"/>
    <property type="match status" value="1"/>
</dbReference>
<feature type="domain" description="TsaA-like" evidence="3">
    <location>
        <begin position="12"/>
        <end position="138"/>
    </location>
</feature>
<dbReference type="HOGENOM" id="CLU_077622_0_0_10"/>
<dbReference type="InterPro" id="IPR036414">
    <property type="entry name" value="YaeB_N_sf"/>
</dbReference>
<dbReference type="Gene3D" id="2.40.30.70">
    <property type="entry name" value="YaeB-like"/>
    <property type="match status" value="1"/>
</dbReference>
<dbReference type="PROSITE" id="PS01318">
    <property type="entry name" value="TSAA_1"/>
    <property type="match status" value="1"/>
</dbReference>
<evidence type="ECO:0000259" key="3">
    <source>
        <dbReference type="PROSITE" id="PS51668"/>
    </source>
</evidence>
<dbReference type="InterPro" id="IPR003814">
    <property type="entry name" value="FmdEsu_dom"/>
</dbReference>
<keyword evidence="5" id="KW-1185">Reference proteome</keyword>
<dbReference type="PATRIC" id="fig|742817.3.peg.780"/>
<dbReference type="InterPro" id="IPR023368">
    <property type="entry name" value="UPF0066_cons_site"/>
</dbReference>
<keyword evidence="1" id="KW-0949">S-adenosyl-L-methionine</keyword>
<dbReference type="SUPFAM" id="SSF118196">
    <property type="entry name" value="YaeB-like"/>
    <property type="match status" value="1"/>
</dbReference>
<proteinExistence type="inferred from homology"/>
<dbReference type="STRING" id="742817.HMPREF9449_00729"/>
<protein>
    <submittedName>
        <fullName evidence="4">YaeB/family putative methyltransferase</fullName>
    </submittedName>
</protein>
<evidence type="ECO:0000313" key="4">
    <source>
        <dbReference type="EMBL" id="EHP49943.1"/>
    </source>
</evidence>
<dbReference type="EMBL" id="ADMC01000008">
    <property type="protein sequence ID" value="EHP49943.1"/>
    <property type="molecule type" value="Genomic_DNA"/>
</dbReference>
<dbReference type="CDD" id="cd09281">
    <property type="entry name" value="UPF0066"/>
    <property type="match status" value="1"/>
</dbReference>
<dbReference type="eggNOG" id="COG1720">
    <property type="taxonomic scope" value="Bacteria"/>
</dbReference>
<sequence>MLTLILTVMITLHPIGYVHNKCMESMTPERIKQEISEIEILPEYAEGLKSVEACRYLDLVFYLHQNECVQFTTPIRTGEERGVFATRSPNRPNHLGITTVKLKKREGNKLYVEGADALNGSPVLDLKCCDTSVYEQENIHNAIRVDSPRIDIVRNILSNETKELLLKSAQLHGHICPGLALGVLGATTVMQKLYEQGEDSKDYILTVEMQNCLVDALLFVTGCTPGTHRFQEGDPARMSFSLKNREGRGWEVHLKDSNRAWIAKQVPASFSVAEKGFAVLQLCFDDLFEMTELSGKSSEN</sequence>
<dbReference type="GeneID" id="98068354"/>
<dbReference type="GO" id="GO:0032259">
    <property type="term" value="P:methylation"/>
    <property type="evidence" value="ECO:0007669"/>
    <property type="project" value="UniProtKB-KW"/>
</dbReference>
<dbReference type="Proteomes" id="UP000004892">
    <property type="component" value="Unassembled WGS sequence"/>
</dbReference>
<dbReference type="eggNOG" id="COG2191">
    <property type="taxonomic scope" value="Bacteria"/>
</dbReference>
<dbReference type="NCBIfam" id="TIGR00104">
    <property type="entry name" value="tRNA_TsaA"/>
    <property type="match status" value="1"/>
</dbReference>
<dbReference type="InterPro" id="IPR040372">
    <property type="entry name" value="YaeB-like"/>
</dbReference>
<evidence type="ECO:0000313" key="5">
    <source>
        <dbReference type="Proteomes" id="UP000004892"/>
    </source>
</evidence>
<dbReference type="Pfam" id="PF02663">
    <property type="entry name" value="FmdE"/>
    <property type="match status" value="1"/>
</dbReference>
<comment type="similarity">
    <text evidence="2">Belongs to the tRNA methyltransferase O family.</text>
</comment>
<comment type="caution">
    <text evidence="4">The sequence shown here is derived from an EMBL/GenBank/DDBJ whole genome shotgun (WGS) entry which is preliminary data.</text>
</comment>
<dbReference type="InterPro" id="IPR036413">
    <property type="entry name" value="YaeB-like_sf"/>
</dbReference>